<evidence type="ECO:0000313" key="2">
    <source>
        <dbReference type="Proteomes" id="UP000673691"/>
    </source>
</evidence>
<dbReference type="Proteomes" id="UP000673691">
    <property type="component" value="Unassembled WGS sequence"/>
</dbReference>
<accession>A0A8H7ZMY9</accession>
<protein>
    <submittedName>
        <fullName evidence="1">Uncharacterized protein</fullName>
    </submittedName>
</protein>
<gene>
    <name evidence="1" type="ORF">BJ554DRAFT_4306</name>
</gene>
<evidence type="ECO:0000313" key="1">
    <source>
        <dbReference type="EMBL" id="KAG5456061.1"/>
    </source>
</evidence>
<organism evidence="1 2">
    <name type="scientific">Olpidium bornovanus</name>
    <dbReference type="NCBI Taxonomy" id="278681"/>
    <lineage>
        <taxon>Eukaryota</taxon>
        <taxon>Fungi</taxon>
        <taxon>Fungi incertae sedis</taxon>
        <taxon>Olpidiomycota</taxon>
        <taxon>Olpidiomycotina</taxon>
        <taxon>Olpidiomycetes</taxon>
        <taxon>Olpidiales</taxon>
        <taxon>Olpidiaceae</taxon>
        <taxon>Olpidium</taxon>
    </lineage>
</organism>
<dbReference type="OrthoDB" id="331600at2759"/>
<keyword evidence="2" id="KW-1185">Reference proteome</keyword>
<dbReference type="InterPro" id="IPR021850">
    <property type="entry name" value="Symplekin/Pta1"/>
</dbReference>
<comment type="caution">
    <text evidence="1">The sequence shown here is derived from an EMBL/GenBank/DDBJ whole genome shotgun (WGS) entry which is preliminary data.</text>
</comment>
<name>A0A8H7ZMY9_9FUNG</name>
<dbReference type="PANTHER" id="PTHR15245:SF20">
    <property type="entry name" value="SYMPLEKIN"/>
    <property type="match status" value="1"/>
</dbReference>
<dbReference type="EMBL" id="JAEFCI010012353">
    <property type="protein sequence ID" value="KAG5456061.1"/>
    <property type="molecule type" value="Genomic_DNA"/>
</dbReference>
<sequence length="217" mass="23584">HVADLFYLQEDILRHLPDVVRLLDGAEVQRKAVRDVFVRIVHNPTGATSAAGAKPEGAGTAAGTSVAVAAPLSPAELMVTLHNLEETIGLKRAVEGHFERQHASQPVRIRERSPFAADPEEDLDERKALGGLHAVLQGSFRLAPETTFPVPALQITAPGSFSALLQLPKQQLVEALTKMPALHEPLVEHVQNLPPGQRERIQSSVPMLKRNEAQVRS</sequence>
<proteinExistence type="predicted"/>
<dbReference type="PANTHER" id="PTHR15245">
    <property type="entry name" value="SYMPLEKIN-RELATED"/>
    <property type="match status" value="1"/>
</dbReference>
<dbReference type="AlphaFoldDB" id="A0A8H7ZMY9"/>
<reference evidence="1 2" key="1">
    <citation type="journal article" name="Sci. Rep.">
        <title>Genome-scale phylogenetic analyses confirm Olpidium as the closest living zoosporic fungus to the non-flagellated, terrestrial fungi.</title>
        <authorList>
            <person name="Chang Y."/>
            <person name="Rochon D."/>
            <person name="Sekimoto S."/>
            <person name="Wang Y."/>
            <person name="Chovatia M."/>
            <person name="Sandor L."/>
            <person name="Salamov A."/>
            <person name="Grigoriev I.V."/>
            <person name="Stajich J.E."/>
            <person name="Spatafora J.W."/>
        </authorList>
    </citation>
    <scope>NUCLEOTIDE SEQUENCE [LARGE SCALE GENOMIC DNA]</scope>
    <source>
        <strain evidence="1">S191</strain>
    </source>
</reference>
<dbReference type="GO" id="GO:0005847">
    <property type="term" value="C:mRNA cleavage and polyadenylation specificity factor complex"/>
    <property type="evidence" value="ECO:0007669"/>
    <property type="project" value="TreeGrafter"/>
</dbReference>
<feature type="non-terminal residue" evidence="1">
    <location>
        <position position="1"/>
    </location>
</feature>